<sequence length="74" mass="8711">MENQFRLRNRVIFEGNDMLCKEPIEKWQNVLKLSAEFFGNKEHVFETITSSGVHCGDIRTQKCEFLCCVWLSLL</sequence>
<organism evidence="1 2">
    <name type="scientific">Ancylostoma caninum</name>
    <name type="common">Dog hookworm</name>
    <dbReference type="NCBI Taxonomy" id="29170"/>
    <lineage>
        <taxon>Eukaryota</taxon>
        <taxon>Metazoa</taxon>
        <taxon>Ecdysozoa</taxon>
        <taxon>Nematoda</taxon>
        <taxon>Chromadorea</taxon>
        <taxon>Rhabditida</taxon>
        <taxon>Rhabditina</taxon>
        <taxon>Rhabditomorpha</taxon>
        <taxon>Strongyloidea</taxon>
        <taxon>Ancylostomatidae</taxon>
        <taxon>Ancylostomatinae</taxon>
        <taxon>Ancylostoma</taxon>
    </lineage>
</organism>
<dbReference type="Proteomes" id="UP000252519">
    <property type="component" value="Unassembled WGS sequence"/>
</dbReference>
<accession>A0A368G6K9</accession>
<dbReference type="EMBL" id="JOJR01000305">
    <property type="protein sequence ID" value="RCN40061.1"/>
    <property type="molecule type" value="Genomic_DNA"/>
</dbReference>
<gene>
    <name evidence="1" type="ORF">ANCCAN_14006</name>
</gene>
<comment type="caution">
    <text evidence="1">The sequence shown here is derived from an EMBL/GenBank/DDBJ whole genome shotgun (WGS) entry which is preliminary data.</text>
</comment>
<evidence type="ECO:0000313" key="2">
    <source>
        <dbReference type="Proteomes" id="UP000252519"/>
    </source>
</evidence>
<evidence type="ECO:0000313" key="1">
    <source>
        <dbReference type="EMBL" id="RCN40061.1"/>
    </source>
</evidence>
<name>A0A368G6K9_ANCCA</name>
<protein>
    <submittedName>
        <fullName evidence="1">Uncharacterized protein</fullName>
    </submittedName>
</protein>
<keyword evidence="2" id="KW-1185">Reference proteome</keyword>
<reference evidence="1 2" key="1">
    <citation type="submission" date="2014-10" db="EMBL/GenBank/DDBJ databases">
        <title>Draft genome of the hookworm Ancylostoma caninum.</title>
        <authorList>
            <person name="Mitreva M."/>
        </authorList>
    </citation>
    <scope>NUCLEOTIDE SEQUENCE [LARGE SCALE GENOMIC DNA]</scope>
    <source>
        <strain evidence="1 2">Baltimore</strain>
    </source>
</reference>
<proteinExistence type="predicted"/>
<dbReference type="AlphaFoldDB" id="A0A368G6K9"/>